<dbReference type="Pfam" id="PF03055">
    <property type="entry name" value="RPE65"/>
    <property type="match status" value="1"/>
</dbReference>
<evidence type="ECO:0000256" key="2">
    <source>
        <dbReference type="ARBA" id="ARBA00006787"/>
    </source>
</evidence>
<dbReference type="PANTHER" id="PTHR10543">
    <property type="entry name" value="BETA-CAROTENE DIOXYGENASE"/>
    <property type="match status" value="1"/>
</dbReference>
<evidence type="ECO:0000256" key="4">
    <source>
        <dbReference type="ARBA" id="ARBA00023002"/>
    </source>
</evidence>
<dbReference type="RefSeq" id="WP_380018671.1">
    <property type="nucleotide sequence ID" value="NZ_JBHSHD010000002.1"/>
</dbReference>
<dbReference type="Proteomes" id="UP001595886">
    <property type="component" value="Unassembled WGS sequence"/>
</dbReference>
<evidence type="ECO:0000256" key="5">
    <source>
        <dbReference type="ARBA" id="ARBA00023004"/>
    </source>
</evidence>
<evidence type="ECO:0000313" key="7">
    <source>
        <dbReference type="Proteomes" id="UP001595886"/>
    </source>
</evidence>
<evidence type="ECO:0000256" key="1">
    <source>
        <dbReference type="ARBA" id="ARBA00001954"/>
    </source>
</evidence>
<evidence type="ECO:0000313" key="6">
    <source>
        <dbReference type="EMBL" id="MFC4818935.1"/>
    </source>
</evidence>
<dbReference type="InterPro" id="IPR006311">
    <property type="entry name" value="TAT_signal"/>
</dbReference>
<comment type="cofactor">
    <cofactor evidence="1">
        <name>Fe(2+)</name>
        <dbReference type="ChEBI" id="CHEBI:29033"/>
    </cofactor>
</comment>
<proteinExistence type="inferred from homology"/>
<dbReference type="PROSITE" id="PS51318">
    <property type="entry name" value="TAT"/>
    <property type="match status" value="1"/>
</dbReference>
<comment type="caution">
    <text evidence="6">The sequence shown here is derived from an EMBL/GenBank/DDBJ whole genome shotgun (WGS) entry which is preliminary data.</text>
</comment>
<reference evidence="7" key="1">
    <citation type="journal article" date="2019" name="Int. J. Syst. Evol. Microbiol.">
        <title>The Global Catalogue of Microorganisms (GCM) 10K type strain sequencing project: providing services to taxonomists for standard genome sequencing and annotation.</title>
        <authorList>
            <consortium name="The Broad Institute Genomics Platform"/>
            <consortium name="The Broad Institute Genome Sequencing Center for Infectious Disease"/>
            <person name="Wu L."/>
            <person name="Ma J."/>
        </authorList>
    </citation>
    <scope>NUCLEOTIDE SEQUENCE [LARGE SCALE GENOMIC DNA]</scope>
    <source>
        <strain evidence="7">CCUG 30340</strain>
    </source>
</reference>
<evidence type="ECO:0000256" key="3">
    <source>
        <dbReference type="ARBA" id="ARBA00022723"/>
    </source>
</evidence>
<dbReference type="PANTHER" id="PTHR10543:SF89">
    <property type="entry name" value="CAROTENOID 9,10(9',10')-CLEAVAGE DIOXYGENASE 1"/>
    <property type="match status" value="1"/>
</dbReference>
<protein>
    <submittedName>
        <fullName evidence="6">Carotenoid oxygenase family protein</fullName>
    </submittedName>
</protein>
<keyword evidence="7" id="KW-1185">Reference proteome</keyword>
<sequence length="504" mass="55438">MDRRQFLHRFLAGSAALALAPRLLRAEVAVASDSTRFAQALAKEPWLAGWKDVAAESLGPTVATLEGRWPKELAGTLYRNGPARFERAGFRYRHWFDGDGMLHAWRCANGRVEHRARMVATSKYVREQAAGRFLLPAAGTTIDDALPIRNNDDVNTANTAVIRFGGRVFALWEGGSAIEVDADELRTIGPVAWREDLVAAPFSAHPLLDRDGSLWNFGSLDLLGGSGLLLWHLGADGKPIRVATLPSEGHGYLHAFAMTARHLVFVLTPYRIEEGRAAFFERLRFTPERPCRIAVVPKDALDAPRWFEADFAAVYHFADAWERGGEIFVRAARHADVEAMRSPMAAAMRGERGDGATRTDLATLRLDTATGRARWEAGGVRGLEFPVFDTRHAAASAARVYAPLHLDRGSPYFDAVAAIDGERTAIHRYGAGVLAEEHRFVPKPGRRRTGEGWLLGTLLDTRRGRSGLAVFDAERVADGPLAQAWLPYTFPLGFHGWFAGSARA</sequence>
<name>A0ABV9QNN2_9GAMM</name>
<keyword evidence="5" id="KW-0408">Iron</keyword>
<organism evidence="6 7">
    <name type="scientific">Dokdonella ginsengisoli</name>
    <dbReference type="NCBI Taxonomy" id="363846"/>
    <lineage>
        <taxon>Bacteria</taxon>
        <taxon>Pseudomonadati</taxon>
        <taxon>Pseudomonadota</taxon>
        <taxon>Gammaproteobacteria</taxon>
        <taxon>Lysobacterales</taxon>
        <taxon>Rhodanobacteraceae</taxon>
        <taxon>Dokdonella</taxon>
    </lineage>
</organism>
<gene>
    <name evidence="6" type="ORF">ACFO6Q_01285</name>
</gene>
<accession>A0ABV9QNN2</accession>
<keyword evidence="3" id="KW-0479">Metal-binding</keyword>
<keyword evidence="4" id="KW-0560">Oxidoreductase</keyword>
<comment type="similarity">
    <text evidence="2">Belongs to the carotenoid oxygenase family.</text>
</comment>
<dbReference type="EMBL" id="JBHSHD010000002">
    <property type="protein sequence ID" value="MFC4818935.1"/>
    <property type="molecule type" value="Genomic_DNA"/>
</dbReference>
<dbReference type="InterPro" id="IPR004294">
    <property type="entry name" value="Carotenoid_Oase"/>
</dbReference>